<proteinExistence type="predicted"/>
<evidence type="ECO:0008006" key="3">
    <source>
        <dbReference type="Google" id="ProtNLM"/>
    </source>
</evidence>
<evidence type="ECO:0000313" key="1">
    <source>
        <dbReference type="EMBL" id="KAJ0191617.1"/>
    </source>
</evidence>
<comment type="caution">
    <text evidence="1">The sequence shown here is derived from an EMBL/GenBank/DDBJ whole genome shotgun (WGS) entry which is preliminary data.</text>
</comment>
<gene>
    <name evidence="1" type="ORF">LSAT_V11C800391390</name>
</gene>
<evidence type="ECO:0000313" key="2">
    <source>
        <dbReference type="Proteomes" id="UP000235145"/>
    </source>
</evidence>
<dbReference type="AlphaFoldDB" id="A0A9R1UPQ1"/>
<organism evidence="1 2">
    <name type="scientific">Lactuca sativa</name>
    <name type="common">Garden lettuce</name>
    <dbReference type="NCBI Taxonomy" id="4236"/>
    <lineage>
        <taxon>Eukaryota</taxon>
        <taxon>Viridiplantae</taxon>
        <taxon>Streptophyta</taxon>
        <taxon>Embryophyta</taxon>
        <taxon>Tracheophyta</taxon>
        <taxon>Spermatophyta</taxon>
        <taxon>Magnoliopsida</taxon>
        <taxon>eudicotyledons</taxon>
        <taxon>Gunneridae</taxon>
        <taxon>Pentapetalae</taxon>
        <taxon>asterids</taxon>
        <taxon>campanulids</taxon>
        <taxon>Asterales</taxon>
        <taxon>Asteraceae</taxon>
        <taxon>Cichorioideae</taxon>
        <taxon>Cichorieae</taxon>
        <taxon>Lactucinae</taxon>
        <taxon>Lactuca</taxon>
    </lineage>
</organism>
<accession>A0A9R1UPQ1</accession>
<sequence length="83" mass="9380">MTTCAKAGMFEPKHRADLAFATINPIYTMLFATSDPKGFKTAAKSVHWMEAMQKEINALHNNNTWTLVPHPSTHNVIGSKWMY</sequence>
<dbReference type="EMBL" id="NBSK02000008">
    <property type="protein sequence ID" value="KAJ0191617.1"/>
    <property type="molecule type" value="Genomic_DNA"/>
</dbReference>
<dbReference type="Proteomes" id="UP000235145">
    <property type="component" value="Unassembled WGS sequence"/>
</dbReference>
<protein>
    <recommendedName>
        <fullName evidence="3">Reverse transcriptase Ty1/copia-type domain-containing protein</fullName>
    </recommendedName>
</protein>
<keyword evidence="2" id="KW-1185">Reference proteome</keyword>
<name>A0A9R1UPQ1_LACSA</name>
<reference evidence="1 2" key="1">
    <citation type="journal article" date="2017" name="Nat. Commun.">
        <title>Genome assembly with in vitro proximity ligation data and whole-genome triplication in lettuce.</title>
        <authorList>
            <person name="Reyes-Chin-Wo S."/>
            <person name="Wang Z."/>
            <person name="Yang X."/>
            <person name="Kozik A."/>
            <person name="Arikit S."/>
            <person name="Song C."/>
            <person name="Xia L."/>
            <person name="Froenicke L."/>
            <person name="Lavelle D.O."/>
            <person name="Truco M.J."/>
            <person name="Xia R."/>
            <person name="Zhu S."/>
            <person name="Xu C."/>
            <person name="Xu H."/>
            <person name="Xu X."/>
            <person name="Cox K."/>
            <person name="Korf I."/>
            <person name="Meyers B.C."/>
            <person name="Michelmore R.W."/>
        </authorList>
    </citation>
    <scope>NUCLEOTIDE SEQUENCE [LARGE SCALE GENOMIC DNA]</scope>
    <source>
        <strain evidence="2">cv. Salinas</strain>
        <tissue evidence="1">Seedlings</tissue>
    </source>
</reference>